<evidence type="ECO:0000313" key="2">
    <source>
        <dbReference type="EMBL" id="MBB4917447.1"/>
    </source>
</evidence>
<evidence type="ECO:0000256" key="1">
    <source>
        <dbReference type="SAM" id="MobiDB-lite"/>
    </source>
</evidence>
<accession>A0A7W7QPP9</accession>
<reference evidence="2 3" key="1">
    <citation type="submission" date="2020-08" db="EMBL/GenBank/DDBJ databases">
        <title>Genomic Encyclopedia of Type Strains, Phase III (KMG-III): the genomes of soil and plant-associated and newly described type strains.</title>
        <authorList>
            <person name="Whitman W."/>
        </authorList>
    </citation>
    <scope>NUCLEOTIDE SEQUENCE [LARGE SCALE GENOMIC DNA]</scope>
    <source>
        <strain evidence="2 3">CECT 8840</strain>
    </source>
</reference>
<keyword evidence="3" id="KW-1185">Reference proteome</keyword>
<dbReference type="AlphaFoldDB" id="A0A7W7QPP9"/>
<feature type="compositionally biased region" description="Basic and acidic residues" evidence="1">
    <location>
        <begin position="251"/>
        <end position="270"/>
    </location>
</feature>
<protein>
    <submittedName>
        <fullName evidence="2">Uncharacterized protein</fullName>
    </submittedName>
</protein>
<comment type="caution">
    <text evidence="2">The sequence shown here is derived from an EMBL/GenBank/DDBJ whole genome shotgun (WGS) entry which is preliminary data.</text>
</comment>
<organism evidence="2 3">
    <name type="scientific">Streptosporangium saharense</name>
    <dbReference type="NCBI Taxonomy" id="1706840"/>
    <lineage>
        <taxon>Bacteria</taxon>
        <taxon>Bacillati</taxon>
        <taxon>Actinomycetota</taxon>
        <taxon>Actinomycetes</taxon>
        <taxon>Streptosporangiales</taxon>
        <taxon>Streptosporangiaceae</taxon>
        <taxon>Streptosporangium</taxon>
    </lineage>
</organism>
<dbReference type="Proteomes" id="UP000552644">
    <property type="component" value="Unassembled WGS sequence"/>
</dbReference>
<gene>
    <name evidence="2" type="ORF">FHS44_004555</name>
</gene>
<dbReference type="RefSeq" id="WP_221461122.1">
    <property type="nucleotide sequence ID" value="NZ_JACHJP010000004.1"/>
</dbReference>
<evidence type="ECO:0000313" key="3">
    <source>
        <dbReference type="Proteomes" id="UP000552644"/>
    </source>
</evidence>
<name>A0A7W7QPP9_9ACTN</name>
<sequence>MYGTRNLVQFVQWIQRDGIPRTKEILIQEVIRELKLPVPASAWAVSRIKDIIKEAADQASEKNAPAAKKLLPRPNAAPASGNAARSCLSELAYELLSCGAQIRFSDSEDVLIVLSSKSVTSAVGTRVEASLSTGHFIWGTGAPRSTHPIKDYRGAAQAILAMRVASTRQIAKSSRAAATPNRVQPTCPVPCGRSIFSYTDSEIIAFAKWMKKDGVQRPEYQLIRDVIEELSSSTQSFGALRRVREALKHIDQDDRASKAADGVADDRRGPIDITSHRTSKHREDPPSVAHCFRSSRPITAYKQEELVALIRMLTDKGDANTYDDLIENMISELNLPARTPFRIQIIEQAATAAGWKARADEQSSVSGAASFTDVVLWVRSQRYEFQTDREIPEHVTFQYNYAHPERPYLPRGRRRP</sequence>
<dbReference type="EMBL" id="JACHJP010000004">
    <property type="protein sequence ID" value="MBB4917447.1"/>
    <property type="molecule type" value="Genomic_DNA"/>
</dbReference>
<feature type="region of interest" description="Disordered" evidence="1">
    <location>
        <begin position="251"/>
        <end position="289"/>
    </location>
</feature>
<proteinExistence type="predicted"/>